<reference evidence="1 2" key="2">
    <citation type="submission" date="2020-03" db="EMBL/GenBank/DDBJ databases">
        <title>Campylobacter portucalensis sp. nov., a new species of Campylobacter isolated from the reproductive tract of bulls.</title>
        <authorList>
            <person name="Silva M.F."/>
            <person name="Pereira G."/>
            <person name="Carneiro C."/>
            <person name="Hemphill A."/>
            <person name="Mateus L."/>
            <person name="Lopes-Da-Costa L."/>
            <person name="Silva E."/>
        </authorList>
    </citation>
    <scope>NUCLEOTIDE SEQUENCE [LARGE SCALE GENOMIC DNA]</scope>
    <source>
        <strain evidence="1 2">FMV-PI01</strain>
    </source>
</reference>
<comment type="caution">
    <text evidence="1">The sequence shown here is derived from an EMBL/GenBank/DDBJ whole genome shotgun (WGS) entry which is preliminary data.</text>
</comment>
<name>A0A6L5WHS1_9BACT</name>
<proteinExistence type="predicted"/>
<evidence type="ECO:0000313" key="1">
    <source>
        <dbReference type="EMBL" id="MSN95982.1"/>
    </source>
</evidence>
<keyword evidence="2" id="KW-1185">Reference proteome</keyword>
<organism evidence="1 2">
    <name type="scientific">Campylobacter portucalensis</name>
    <dbReference type="NCBI Taxonomy" id="2608384"/>
    <lineage>
        <taxon>Bacteria</taxon>
        <taxon>Pseudomonadati</taxon>
        <taxon>Campylobacterota</taxon>
        <taxon>Epsilonproteobacteria</taxon>
        <taxon>Campylobacterales</taxon>
        <taxon>Campylobacteraceae</taxon>
        <taxon>Campylobacter</taxon>
    </lineage>
</organism>
<protein>
    <submittedName>
        <fullName evidence="1">Uncharacterized protein</fullName>
    </submittedName>
</protein>
<accession>A0A6L5WHS1</accession>
<dbReference type="Proteomes" id="UP000476338">
    <property type="component" value="Unassembled WGS sequence"/>
</dbReference>
<dbReference type="RefSeq" id="WP_154570252.1">
    <property type="nucleotide sequence ID" value="NZ_VWSJ01000005.1"/>
</dbReference>
<dbReference type="AlphaFoldDB" id="A0A6L5WHS1"/>
<evidence type="ECO:0000313" key="2">
    <source>
        <dbReference type="Proteomes" id="UP000476338"/>
    </source>
</evidence>
<gene>
    <name evidence="1" type="ORF">F1B92_02025</name>
</gene>
<sequence>MTYDIKLSNIDSNFLDIIKSLVKIYPNVDLKIDSDYTFDDLNDETKDIISNNLKNKSDGTLLSNYDDIKKFIMS</sequence>
<reference evidence="1 2" key="1">
    <citation type="submission" date="2019-09" db="EMBL/GenBank/DDBJ databases">
        <authorList>
            <person name="Silva M."/>
            <person name="Pereira G."/>
            <person name="Lopes-Da-Costa L."/>
            <person name="Silva E."/>
        </authorList>
    </citation>
    <scope>NUCLEOTIDE SEQUENCE [LARGE SCALE GENOMIC DNA]</scope>
    <source>
        <strain evidence="1 2">FMV-PI01</strain>
    </source>
</reference>
<dbReference type="EMBL" id="VWSJ01000005">
    <property type="protein sequence ID" value="MSN95982.1"/>
    <property type="molecule type" value="Genomic_DNA"/>
</dbReference>